<dbReference type="EMBL" id="CZQC01000014">
    <property type="protein sequence ID" value="CUS40423.1"/>
    <property type="molecule type" value="Genomic_DNA"/>
</dbReference>
<dbReference type="PANTHER" id="PTHR35038">
    <property type="entry name" value="DISSIMILATORY SULFITE REDUCTASE SIRA"/>
    <property type="match status" value="1"/>
</dbReference>
<evidence type="ECO:0000256" key="1">
    <source>
        <dbReference type="ARBA" id="ARBA00022729"/>
    </source>
</evidence>
<dbReference type="Gene3D" id="3.50.70.20">
    <property type="entry name" value="Cytochrome P460"/>
    <property type="match status" value="1"/>
</dbReference>
<dbReference type="InterPro" id="IPR038142">
    <property type="entry name" value="Cytochrome_P460_sp"/>
</dbReference>
<reference evidence="2" key="1">
    <citation type="submission" date="2015-10" db="EMBL/GenBank/DDBJ databases">
        <authorList>
            <person name="Gilbert D.G."/>
        </authorList>
    </citation>
    <scope>NUCLEOTIDE SEQUENCE</scope>
</reference>
<dbReference type="Gene3D" id="1.10.1130.10">
    <property type="entry name" value="Flavocytochrome C3, Chain A"/>
    <property type="match status" value="1"/>
</dbReference>
<keyword evidence="1" id="KW-0732">Signal</keyword>
<dbReference type="PANTHER" id="PTHR35038:SF8">
    <property type="entry name" value="C-TYPE POLYHEME CYTOCHROME OMCC"/>
    <property type="match status" value="1"/>
</dbReference>
<dbReference type="SUPFAM" id="SSF48695">
    <property type="entry name" value="Multiheme cytochromes"/>
    <property type="match status" value="1"/>
</dbReference>
<dbReference type="InterPro" id="IPR051829">
    <property type="entry name" value="Multiheme_Cytochr_ET"/>
</dbReference>
<evidence type="ECO:0000313" key="2">
    <source>
        <dbReference type="EMBL" id="CUS40423.1"/>
    </source>
</evidence>
<protein>
    <submittedName>
        <fullName evidence="2">Cytochrome c family protein</fullName>
    </submittedName>
</protein>
<gene>
    <name evidence="2" type="ORF">MGWOODY_Tha557</name>
</gene>
<accession>A0A160TA46</accession>
<name>A0A160TA46_9ZZZZ</name>
<sequence length="1047" mass="116754">MSILKRFFIFALVAGFLFLIIDKLNEQTINIPSFKVASAATPADLPLPSTMPLQDYERVLYNWLMTRQYQLLGWDKDKGVRDTGPFVNAQYYGTHPAVRIHYSPEVITWLQNDRKGDLPDGSIIIKEMFTPPAVLYQDMAANPKYKDGAEYEKFLFSMVFSWTVMVRDKAASKDGWFWANPGAPGLTSACKTSDGKTMLPGSEGAPAGCRKETIAEAVERQLDTLESAPGSGFGAPCLRCHASAKEQLTFSDLKNVEGFFPNEDPLRFLVDTSWRAASHFSSYPLITLSDDPYVKGHFMLPAPLRPYQPDLTSAAVVGALTDKFHAGFDATPVQNSVNDQPLPQPDPTFVATFKSIQPFDKSLVKVFPSQWNDQVVPEAHKTQEYITSDNCMSCHGGLGGQPYGVNMFVKTGPNYGDGYNLSEYGEWRWSPMGLAGRDPIFHSQLESEMALLERDAKQTPTPLKGPLNETKQAVTNTCLSCHGAMGQRQLSIDAATDKTLNPNFSVDYFYLTETLSSEPDKPESTDSPYLEYGQLAREGISCAVCHHIDKPTAEQVDGWTPPPGWINDATHKELAYSLFHNNTGRYERGPADKLFGPFENVAVKPMQNTLGVTPTVNQFVSDSQLCGTCHTINLPNIGATETRFPILNAAETNPAFKDYQHSIEQATFLEWQNSAFAQKPGVEGSQFQSCQDCHMPGGFESIDGSINIDQITTQIAAIQDINYPEADNRLANQDIDIPLRPDYKRHEHVGLNVFLLEMFDQFPEVLGISKTDYMTSANNGVDTAVENMILQAQKRTASIKINVDSVEKNTLKATVKLRNLTGHRFPSGVAFRRAFIEFAVLDGDKEIWVSGSTNNIGVILDGEGKPLESEFLPNADSYQPHYQVINREDQVQIYEELNQNANHEFTTSFIHRVYPIKDNRLLPDGWRASSHFKEDGDLMMEFMQSTDPEHTGDDPDYMDQGPNFKGGDQLVYEVALPKGIDVSRLTVRATLYSQSIPPSWLHQRFSTAPNGMATKRLYYMTSHLNLAGTPMENWKLKLVSDSTSVEK</sequence>
<organism evidence="2">
    <name type="scientific">hydrothermal vent metagenome</name>
    <dbReference type="NCBI Taxonomy" id="652676"/>
    <lineage>
        <taxon>unclassified sequences</taxon>
        <taxon>metagenomes</taxon>
        <taxon>ecological metagenomes</taxon>
    </lineage>
</organism>
<dbReference type="AlphaFoldDB" id="A0A160TA46"/>
<dbReference type="InterPro" id="IPR036280">
    <property type="entry name" value="Multihaem_cyt_sf"/>
</dbReference>
<proteinExistence type="predicted"/>